<reference evidence="1" key="1">
    <citation type="journal article" date="2014" name="Front. Microbiol.">
        <title>High frequency of phylogenetically diverse reductive dehalogenase-homologous genes in deep subseafloor sedimentary metagenomes.</title>
        <authorList>
            <person name="Kawai M."/>
            <person name="Futagami T."/>
            <person name="Toyoda A."/>
            <person name="Takaki Y."/>
            <person name="Nishi S."/>
            <person name="Hori S."/>
            <person name="Arai W."/>
            <person name="Tsubouchi T."/>
            <person name="Morono Y."/>
            <person name="Uchiyama I."/>
            <person name="Ito T."/>
            <person name="Fujiyama A."/>
            <person name="Inagaki F."/>
            <person name="Takami H."/>
        </authorList>
    </citation>
    <scope>NUCLEOTIDE SEQUENCE</scope>
    <source>
        <strain evidence="1">Expedition CK06-06</strain>
    </source>
</reference>
<feature type="non-terminal residue" evidence="1">
    <location>
        <position position="1"/>
    </location>
</feature>
<sequence length="94" mass="11034">PEIPDERGNTRILLKKYLWKAFFTDRYDRAVPTAILQDYRVLRKVIMGEAKEADETCVKEYQNPLPIRNKYFRVSGGQGKGKEDYKKLFGFSKV</sequence>
<dbReference type="EMBL" id="BART01001284">
    <property type="protein sequence ID" value="GAG65989.1"/>
    <property type="molecule type" value="Genomic_DNA"/>
</dbReference>
<comment type="caution">
    <text evidence="1">The sequence shown here is derived from an EMBL/GenBank/DDBJ whole genome shotgun (WGS) entry which is preliminary data.</text>
</comment>
<accession>X0Z9R9</accession>
<organism evidence="1">
    <name type="scientific">marine sediment metagenome</name>
    <dbReference type="NCBI Taxonomy" id="412755"/>
    <lineage>
        <taxon>unclassified sequences</taxon>
        <taxon>metagenomes</taxon>
        <taxon>ecological metagenomes</taxon>
    </lineage>
</organism>
<gene>
    <name evidence="1" type="ORF">S01H4_04697</name>
</gene>
<proteinExistence type="predicted"/>
<name>X0Z9R9_9ZZZZ</name>
<evidence type="ECO:0000313" key="1">
    <source>
        <dbReference type="EMBL" id="GAG65989.1"/>
    </source>
</evidence>
<dbReference type="AlphaFoldDB" id="X0Z9R9"/>
<protein>
    <submittedName>
        <fullName evidence="1">Uncharacterized protein</fullName>
    </submittedName>
</protein>